<sequence>MFDLEGLTFEEDERNDLTDGRRRNFKQGWTRAVQGREYEGVLEKLTWNNLGWRLGRLFGPTPDELREEILDWCARQRKSNTGVQ</sequence>
<dbReference type="RefSeq" id="WP_007274153.1">
    <property type="nucleotide sequence ID" value="NZ_AOLM01000008.1"/>
</dbReference>
<gene>
    <name evidence="1" type="ORF">C441_05324</name>
</gene>
<accession>M0IHI8</accession>
<evidence type="ECO:0000313" key="1">
    <source>
        <dbReference type="EMBL" id="ELZ96236.1"/>
    </source>
</evidence>
<organism evidence="1 2">
    <name type="scientific">Haloferax sulfurifontis ATCC BAA-897</name>
    <dbReference type="NCBI Taxonomy" id="662480"/>
    <lineage>
        <taxon>Archaea</taxon>
        <taxon>Methanobacteriati</taxon>
        <taxon>Methanobacteriota</taxon>
        <taxon>Stenosarchaea group</taxon>
        <taxon>Halobacteria</taxon>
        <taxon>Halobacteriales</taxon>
        <taxon>Haloferacaceae</taxon>
        <taxon>Haloferax</taxon>
    </lineage>
</organism>
<proteinExistence type="predicted"/>
<keyword evidence="2" id="KW-1185">Reference proteome</keyword>
<dbReference type="OrthoDB" id="194164at2157"/>
<evidence type="ECO:0000313" key="2">
    <source>
        <dbReference type="Proteomes" id="UP000011508"/>
    </source>
</evidence>
<protein>
    <submittedName>
        <fullName evidence="1">Uncharacterized protein</fullName>
    </submittedName>
</protein>
<name>M0IHI8_9EURY</name>
<reference evidence="1 2" key="1">
    <citation type="journal article" date="2014" name="PLoS Genet.">
        <title>Phylogenetically driven sequencing of extremely halophilic archaea reveals strategies for static and dynamic osmo-response.</title>
        <authorList>
            <person name="Becker E.A."/>
            <person name="Seitzer P.M."/>
            <person name="Tritt A."/>
            <person name="Larsen D."/>
            <person name="Krusor M."/>
            <person name="Yao A.I."/>
            <person name="Wu D."/>
            <person name="Madern D."/>
            <person name="Eisen J.A."/>
            <person name="Darling A.E."/>
            <person name="Facciotti M.T."/>
        </authorList>
    </citation>
    <scope>NUCLEOTIDE SEQUENCE [LARGE SCALE GENOMIC DNA]</scope>
    <source>
        <strain evidence="1 2">ATCC BAA-897</strain>
    </source>
</reference>
<dbReference type="AlphaFoldDB" id="M0IHI8"/>
<comment type="caution">
    <text evidence="1">The sequence shown here is derived from an EMBL/GenBank/DDBJ whole genome shotgun (WGS) entry which is preliminary data.</text>
</comment>
<dbReference type="PATRIC" id="fig|662480.6.peg.1043"/>
<dbReference type="Proteomes" id="UP000011508">
    <property type="component" value="Unassembled WGS sequence"/>
</dbReference>
<dbReference type="EMBL" id="AOLM01000008">
    <property type="protein sequence ID" value="ELZ96236.1"/>
    <property type="molecule type" value="Genomic_DNA"/>
</dbReference>